<dbReference type="OrthoDB" id="8191259at2759"/>
<evidence type="ECO:0000256" key="7">
    <source>
        <dbReference type="ARBA" id="ARBA00023180"/>
    </source>
</evidence>
<keyword evidence="6" id="KW-0675">Receptor</keyword>
<dbReference type="EMBL" id="NEVH01020852">
    <property type="protein sequence ID" value="PNF21166.1"/>
    <property type="molecule type" value="Genomic_DNA"/>
</dbReference>
<evidence type="ECO:0000256" key="6">
    <source>
        <dbReference type="ARBA" id="ARBA00023170"/>
    </source>
</evidence>
<dbReference type="EMBL" id="NEVH01020852">
    <property type="protein sequence ID" value="PNF21167.1"/>
    <property type="molecule type" value="Genomic_DNA"/>
</dbReference>
<evidence type="ECO:0000259" key="10">
    <source>
        <dbReference type="Pfam" id="PF08357"/>
    </source>
</evidence>
<dbReference type="GO" id="GO:0030368">
    <property type="term" value="F:interleukin-17 receptor activity"/>
    <property type="evidence" value="ECO:0007669"/>
    <property type="project" value="InterPro"/>
</dbReference>
<dbReference type="AlphaFoldDB" id="A0A2J7PXX0"/>
<evidence type="ECO:0000256" key="2">
    <source>
        <dbReference type="ARBA" id="ARBA00022692"/>
    </source>
</evidence>
<keyword evidence="3 9" id="KW-0732">Signal</keyword>
<evidence type="ECO:0000256" key="8">
    <source>
        <dbReference type="SAM" id="Phobius"/>
    </source>
</evidence>
<reference evidence="11 12" key="1">
    <citation type="submission" date="2017-12" db="EMBL/GenBank/DDBJ databases">
        <title>Hemimetabolous genomes reveal molecular basis of termite eusociality.</title>
        <authorList>
            <person name="Harrison M.C."/>
            <person name="Jongepier E."/>
            <person name="Robertson H.M."/>
            <person name="Arning N."/>
            <person name="Bitard-Feildel T."/>
            <person name="Chao H."/>
            <person name="Childers C.P."/>
            <person name="Dinh H."/>
            <person name="Doddapaneni H."/>
            <person name="Dugan S."/>
            <person name="Gowin J."/>
            <person name="Greiner C."/>
            <person name="Han Y."/>
            <person name="Hu H."/>
            <person name="Hughes D.S.T."/>
            <person name="Huylmans A.-K."/>
            <person name="Kemena C."/>
            <person name="Kremer L.P.M."/>
            <person name="Lee S.L."/>
            <person name="Lopez-Ezquerra A."/>
            <person name="Mallet L."/>
            <person name="Monroy-Kuhn J.M."/>
            <person name="Moser A."/>
            <person name="Murali S.C."/>
            <person name="Muzny D.M."/>
            <person name="Otani S."/>
            <person name="Piulachs M.-D."/>
            <person name="Poelchau M."/>
            <person name="Qu J."/>
            <person name="Schaub F."/>
            <person name="Wada-Katsumata A."/>
            <person name="Worley K.C."/>
            <person name="Xie Q."/>
            <person name="Ylla G."/>
            <person name="Poulsen M."/>
            <person name="Gibbs R.A."/>
            <person name="Schal C."/>
            <person name="Richards S."/>
            <person name="Belles X."/>
            <person name="Korb J."/>
            <person name="Bornberg-Bauer E."/>
        </authorList>
    </citation>
    <scope>NUCLEOTIDE SEQUENCE [LARGE SCALE GENOMIC DNA]</scope>
    <source>
        <tissue evidence="11">Whole body</tissue>
    </source>
</reference>
<protein>
    <recommendedName>
        <fullName evidence="10">SEFIR domain-containing protein</fullName>
    </recommendedName>
</protein>
<keyword evidence="12" id="KW-1185">Reference proteome</keyword>
<feature type="signal peptide" evidence="9">
    <location>
        <begin position="1"/>
        <end position="25"/>
    </location>
</feature>
<keyword evidence="5 8" id="KW-0472">Membrane</keyword>
<dbReference type="Proteomes" id="UP000235965">
    <property type="component" value="Unassembled WGS sequence"/>
</dbReference>
<evidence type="ECO:0000256" key="9">
    <source>
        <dbReference type="SAM" id="SignalP"/>
    </source>
</evidence>
<evidence type="ECO:0000256" key="4">
    <source>
        <dbReference type="ARBA" id="ARBA00022989"/>
    </source>
</evidence>
<dbReference type="PANTHER" id="PTHR15583:SF7">
    <property type="entry name" value="INTERLEUKIN CYTOKINE RECEPTOR-RELATED PROTEIN 2"/>
    <property type="match status" value="1"/>
</dbReference>
<evidence type="ECO:0000256" key="5">
    <source>
        <dbReference type="ARBA" id="ARBA00023136"/>
    </source>
</evidence>
<dbReference type="Gene3D" id="3.40.50.11530">
    <property type="match status" value="1"/>
</dbReference>
<proteinExistence type="predicted"/>
<feature type="chain" id="PRO_5014559350" description="SEFIR domain-containing protein" evidence="9">
    <location>
        <begin position="26"/>
        <end position="511"/>
    </location>
</feature>
<feature type="domain" description="SEFIR" evidence="10">
    <location>
        <begin position="307"/>
        <end position="459"/>
    </location>
</feature>
<keyword evidence="2 8" id="KW-0812">Transmembrane</keyword>
<gene>
    <name evidence="11" type="ORF">B7P43_G05121</name>
</gene>
<sequence>MHRSRGTAWFRLLLVFGIAGALTEGNRTAMTACHYQENAVTKPCELFRKVECKDIAYEPEPYDSYVLREGRVDGEVYNNVTFFALWHGKGSLGINGTDECWQFEVGSTPHPEEYVSMEWDFFRDVSAENMQIYRDGGRCGYLHNSNYSFQVYTSEGAKLAFVFHPVSGVRAVKLNLIGGDCEINCDGSSSNCSMPLDSSAMKDFSKPQYFVDLKYRYYCIRVLHGACAIHTVTIKIEDPPPPPTPTASDESVQPGVILLTTGTIVAVVLVAVFVKRRYCDDPFRPEPVDTKEPEAASPWPSSPTLQKVLLLYSRDCPQFCEVARALGQLLQSFGNLKVLDPLQQNEMEQVSENISGWLTQHLQSPDVKLVIVVSEGAMVRQNALLNNQLVHNDEPHFLDPVFTLALQQMHERPQLGNDYKRIFPVRFEDFTPSEVSLSLIVPLKCYVLQRHLGKIIAELGQCNSAPEAGYEDIRRICPQEVSQLESAIRDMKSYCDDNPHYLKDHFSVVSR</sequence>
<dbReference type="InParanoid" id="A0A2J7PXX0"/>
<comment type="subcellular location">
    <subcellularLocation>
        <location evidence="1">Membrane</location>
        <topology evidence="1">Single-pass type I membrane protein</topology>
    </subcellularLocation>
</comment>
<evidence type="ECO:0000256" key="3">
    <source>
        <dbReference type="ARBA" id="ARBA00022729"/>
    </source>
</evidence>
<dbReference type="GO" id="GO:0016020">
    <property type="term" value="C:membrane"/>
    <property type="evidence" value="ECO:0007669"/>
    <property type="project" value="UniProtKB-SubCell"/>
</dbReference>
<feature type="transmembrane region" description="Helical" evidence="8">
    <location>
        <begin position="255"/>
        <end position="274"/>
    </location>
</feature>
<dbReference type="PANTHER" id="PTHR15583">
    <property type="entry name" value="INTERLEUKIN-17 RECEPTOR"/>
    <property type="match status" value="1"/>
</dbReference>
<evidence type="ECO:0000256" key="1">
    <source>
        <dbReference type="ARBA" id="ARBA00004479"/>
    </source>
</evidence>
<organism evidence="11 12">
    <name type="scientific">Cryptotermes secundus</name>
    <dbReference type="NCBI Taxonomy" id="105785"/>
    <lineage>
        <taxon>Eukaryota</taxon>
        <taxon>Metazoa</taxon>
        <taxon>Ecdysozoa</taxon>
        <taxon>Arthropoda</taxon>
        <taxon>Hexapoda</taxon>
        <taxon>Insecta</taxon>
        <taxon>Pterygota</taxon>
        <taxon>Neoptera</taxon>
        <taxon>Polyneoptera</taxon>
        <taxon>Dictyoptera</taxon>
        <taxon>Blattodea</taxon>
        <taxon>Blattoidea</taxon>
        <taxon>Termitoidae</taxon>
        <taxon>Kalotermitidae</taxon>
        <taxon>Cryptotermitinae</taxon>
        <taxon>Cryptotermes</taxon>
    </lineage>
</organism>
<name>A0A2J7PXX0_9NEOP</name>
<evidence type="ECO:0000313" key="11">
    <source>
        <dbReference type="EMBL" id="PNF21166.1"/>
    </source>
</evidence>
<keyword evidence="4 8" id="KW-1133">Transmembrane helix</keyword>
<dbReference type="InterPro" id="IPR013568">
    <property type="entry name" value="SEFIR_dom"/>
</dbReference>
<accession>A0A2J7PXX0</accession>
<dbReference type="InterPro" id="IPR039465">
    <property type="entry name" value="IL-17_rcpt-like"/>
</dbReference>
<evidence type="ECO:0000313" key="12">
    <source>
        <dbReference type="Proteomes" id="UP000235965"/>
    </source>
</evidence>
<dbReference type="Pfam" id="PF08357">
    <property type="entry name" value="SEFIR"/>
    <property type="match status" value="1"/>
</dbReference>
<comment type="caution">
    <text evidence="11">The sequence shown here is derived from an EMBL/GenBank/DDBJ whole genome shotgun (WGS) entry which is preliminary data.</text>
</comment>
<keyword evidence="7" id="KW-0325">Glycoprotein</keyword>